<dbReference type="GO" id="GO:0003677">
    <property type="term" value="F:DNA binding"/>
    <property type="evidence" value="ECO:0007669"/>
    <property type="project" value="InterPro"/>
</dbReference>
<evidence type="ECO:0000259" key="1">
    <source>
        <dbReference type="PROSITE" id="PS50943"/>
    </source>
</evidence>
<dbReference type="PANTHER" id="PTHR37301">
    <property type="entry name" value="DNA-BINDING PROTEIN-RELATED"/>
    <property type="match status" value="1"/>
</dbReference>
<dbReference type="RefSeq" id="WP_136434361.1">
    <property type="nucleotide sequence ID" value="NZ_JAAWMV010000005.1"/>
</dbReference>
<dbReference type="AlphaFoldDB" id="A0A4S4G477"/>
<evidence type="ECO:0000313" key="2">
    <source>
        <dbReference type="EMBL" id="THG37392.1"/>
    </source>
</evidence>
<dbReference type="InterPro" id="IPR010982">
    <property type="entry name" value="Lambda_DNA-bd_dom_sf"/>
</dbReference>
<dbReference type="Gene3D" id="1.10.260.40">
    <property type="entry name" value="lambda repressor-like DNA-binding domains"/>
    <property type="match status" value="1"/>
</dbReference>
<dbReference type="PANTHER" id="PTHR37301:SF1">
    <property type="entry name" value="DNA-BINDING PROTEIN"/>
    <property type="match status" value="1"/>
</dbReference>
<dbReference type="SMART" id="SM00530">
    <property type="entry name" value="HTH_XRE"/>
    <property type="match status" value="1"/>
</dbReference>
<sequence>MVAIRVNLRAELKARGMTSRQLAARIGITEVNLSRLATGKARSIRFGTLEAICRELRCKPGDILDYIDEGAA</sequence>
<organism evidence="2 3">
    <name type="scientific">Adlercreutzia caecimuris</name>
    <dbReference type="NCBI Taxonomy" id="671266"/>
    <lineage>
        <taxon>Bacteria</taxon>
        <taxon>Bacillati</taxon>
        <taxon>Actinomycetota</taxon>
        <taxon>Coriobacteriia</taxon>
        <taxon>Eggerthellales</taxon>
        <taxon>Eggerthellaceae</taxon>
        <taxon>Adlercreutzia</taxon>
    </lineage>
</organism>
<dbReference type="InterPro" id="IPR001387">
    <property type="entry name" value="Cro/C1-type_HTH"/>
</dbReference>
<evidence type="ECO:0000313" key="3">
    <source>
        <dbReference type="Proteomes" id="UP000308978"/>
    </source>
</evidence>
<gene>
    <name evidence="2" type="ORF">E5986_06430</name>
</gene>
<dbReference type="Pfam" id="PF13443">
    <property type="entry name" value="HTH_26"/>
    <property type="match status" value="1"/>
</dbReference>
<dbReference type="CDD" id="cd00093">
    <property type="entry name" value="HTH_XRE"/>
    <property type="match status" value="1"/>
</dbReference>
<protein>
    <submittedName>
        <fullName evidence="2">Helix-turn-helix transcriptional regulator</fullName>
    </submittedName>
</protein>
<accession>A0A4S4G477</accession>
<reference evidence="2 3" key="1">
    <citation type="submission" date="2019-04" db="EMBL/GenBank/DDBJ databases">
        <title>Microbes associate with the intestines of laboratory mice.</title>
        <authorList>
            <person name="Navarre W."/>
            <person name="Wong E."/>
            <person name="Huang K.C."/>
            <person name="Tropini C."/>
            <person name="Ng K."/>
            <person name="Yu B."/>
        </authorList>
    </citation>
    <scope>NUCLEOTIDE SEQUENCE [LARGE SCALE GENOMIC DNA]</scope>
    <source>
        <strain evidence="2 3">NM80_B27</strain>
    </source>
</reference>
<dbReference type="SUPFAM" id="SSF47413">
    <property type="entry name" value="lambda repressor-like DNA-binding domains"/>
    <property type="match status" value="1"/>
</dbReference>
<dbReference type="PROSITE" id="PS50943">
    <property type="entry name" value="HTH_CROC1"/>
    <property type="match status" value="1"/>
</dbReference>
<dbReference type="EMBL" id="SSTJ01000006">
    <property type="protein sequence ID" value="THG37392.1"/>
    <property type="molecule type" value="Genomic_DNA"/>
</dbReference>
<feature type="domain" description="HTH cro/C1-type" evidence="1">
    <location>
        <begin position="8"/>
        <end position="63"/>
    </location>
</feature>
<dbReference type="Proteomes" id="UP000308978">
    <property type="component" value="Unassembled WGS sequence"/>
</dbReference>
<name>A0A4S4G477_9ACTN</name>
<comment type="caution">
    <text evidence="2">The sequence shown here is derived from an EMBL/GenBank/DDBJ whole genome shotgun (WGS) entry which is preliminary data.</text>
</comment>
<proteinExistence type="predicted"/>